<organism evidence="1 2">
    <name type="scientific">Dallia pectoralis</name>
    <name type="common">Alaska blackfish</name>
    <dbReference type="NCBI Taxonomy" id="75939"/>
    <lineage>
        <taxon>Eukaryota</taxon>
        <taxon>Metazoa</taxon>
        <taxon>Chordata</taxon>
        <taxon>Craniata</taxon>
        <taxon>Vertebrata</taxon>
        <taxon>Euteleostomi</taxon>
        <taxon>Actinopterygii</taxon>
        <taxon>Neopterygii</taxon>
        <taxon>Teleostei</taxon>
        <taxon>Protacanthopterygii</taxon>
        <taxon>Esociformes</taxon>
        <taxon>Umbridae</taxon>
        <taxon>Dallia</taxon>
    </lineage>
</organism>
<protein>
    <submittedName>
        <fullName evidence="1">Uncharacterized protein</fullName>
    </submittedName>
</protein>
<dbReference type="EMBL" id="CM055739">
    <property type="protein sequence ID" value="KAJ8003330.1"/>
    <property type="molecule type" value="Genomic_DNA"/>
</dbReference>
<reference evidence="1" key="1">
    <citation type="submission" date="2021-05" db="EMBL/GenBank/DDBJ databases">
        <authorList>
            <person name="Pan Q."/>
            <person name="Jouanno E."/>
            <person name="Zahm M."/>
            <person name="Klopp C."/>
            <person name="Cabau C."/>
            <person name="Louis A."/>
            <person name="Berthelot C."/>
            <person name="Parey E."/>
            <person name="Roest Crollius H."/>
            <person name="Montfort J."/>
            <person name="Robinson-Rechavi M."/>
            <person name="Bouchez O."/>
            <person name="Lampietro C."/>
            <person name="Lopez Roques C."/>
            <person name="Donnadieu C."/>
            <person name="Postlethwait J."/>
            <person name="Bobe J."/>
            <person name="Dillon D."/>
            <person name="Chandos A."/>
            <person name="von Hippel F."/>
            <person name="Guiguen Y."/>
        </authorList>
    </citation>
    <scope>NUCLEOTIDE SEQUENCE</scope>
    <source>
        <strain evidence="1">YG-Jan2019</strain>
    </source>
</reference>
<proteinExistence type="predicted"/>
<evidence type="ECO:0000313" key="2">
    <source>
        <dbReference type="Proteomes" id="UP001157502"/>
    </source>
</evidence>
<sequence length="111" mass="12481">MIKKAKILRSLPGFLLLRSAQGWLSFRRGGEEERHFQADHPYPVSQCAVPLAWVARLGCWAAGMVLWFYISVSLVLPGCVEGCRVTDPRPAGLPLSLVQRWVPHGEKNRSR</sequence>
<name>A0ACC2GIH1_DALPE</name>
<dbReference type="Proteomes" id="UP001157502">
    <property type="component" value="Chromosome 12"/>
</dbReference>
<evidence type="ECO:0000313" key="1">
    <source>
        <dbReference type="EMBL" id="KAJ8003330.1"/>
    </source>
</evidence>
<gene>
    <name evidence="1" type="ORF">DPEC_G00147200</name>
</gene>
<comment type="caution">
    <text evidence="1">The sequence shown here is derived from an EMBL/GenBank/DDBJ whole genome shotgun (WGS) entry which is preliminary data.</text>
</comment>
<keyword evidence="2" id="KW-1185">Reference proteome</keyword>
<accession>A0ACC2GIH1</accession>